<keyword evidence="1" id="KW-1133">Transmembrane helix</keyword>
<keyword evidence="1" id="KW-0472">Membrane</keyword>
<keyword evidence="1" id="KW-0812">Transmembrane</keyword>
<dbReference type="Proteomes" id="UP000828390">
    <property type="component" value="Unassembled WGS sequence"/>
</dbReference>
<organism evidence="2 3">
    <name type="scientific">Dreissena polymorpha</name>
    <name type="common">Zebra mussel</name>
    <name type="synonym">Mytilus polymorpha</name>
    <dbReference type="NCBI Taxonomy" id="45954"/>
    <lineage>
        <taxon>Eukaryota</taxon>
        <taxon>Metazoa</taxon>
        <taxon>Spiralia</taxon>
        <taxon>Lophotrochozoa</taxon>
        <taxon>Mollusca</taxon>
        <taxon>Bivalvia</taxon>
        <taxon>Autobranchia</taxon>
        <taxon>Heteroconchia</taxon>
        <taxon>Euheterodonta</taxon>
        <taxon>Imparidentia</taxon>
        <taxon>Neoheterodontei</taxon>
        <taxon>Myida</taxon>
        <taxon>Dreissenoidea</taxon>
        <taxon>Dreissenidae</taxon>
        <taxon>Dreissena</taxon>
    </lineage>
</organism>
<accession>A0A9D4LCK4</accession>
<keyword evidence="3" id="KW-1185">Reference proteome</keyword>
<sequence length="54" mass="6324">MLSKKLLPSAPRPLWIRYSHVTYGRPFYCFCKLFSGFTIMAAVLQLDVRETRVD</sequence>
<reference evidence="2" key="2">
    <citation type="submission" date="2020-11" db="EMBL/GenBank/DDBJ databases">
        <authorList>
            <person name="McCartney M.A."/>
            <person name="Auch B."/>
            <person name="Kono T."/>
            <person name="Mallez S."/>
            <person name="Becker A."/>
            <person name="Gohl D.M."/>
            <person name="Silverstein K.A.T."/>
            <person name="Koren S."/>
            <person name="Bechman K.B."/>
            <person name="Herman A."/>
            <person name="Abrahante J.E."/>
            <person name="Garbe J."/>
        </authorList>
    </citation>
    <scope>NUCLEOTIDE SEQUENCE</scope>
    <source>
        <strain evidence="2">Duluth1</strain>
        <tissue evidence="2">Whole animal</tissue>
    </source>
</reference>
<proteinExistence type="predicted"/>
<gene>
    <name evidence="2" type="ORF">DPMN_098195</name>
</gene>
<dbReference type="EMBL" id="JAIWYP010000003">
    <property type="protein sequence ID" value="KAH3855625.1"/>
    <property type="molecule type" value="Genomic_DNA"/>
</dbReference>
<evidence type="ECO:0000256" key="1">
    <source>
        <dbReference type="SAM" id="Phobius"/>
    </source>
</evidence>
<reference evidence="2" key="1">
    <citation type="journal article" date="2019" name="bioRxiv">
        <title>The Genome of the Zebra Mussel, Dreissena polymorpha: A Resource for Invasive Species Research.</title>
        <authorList>
            <person name="McCartney M.A."/>
            <person name="Auch B."/>
            <person name="Kono T."/>
            <person name="Mallez S."/>
            <person name="Zhang Y."/>
            <person name="Obille A."/>
            <person name="Becker A."/>
            <person name="Abrahante J.E."/>
            <person name="Garbe J."/>
            <person name="Badalamenti J.P."/>
            <person name="Herman A."/>
            <person name="Mangelson H."/>
            <person name="Liachko I."/>
            <person name="Sullivan S."/>
            <person name="Sone E.D."/>
            <person name="Koren S."/>
            <person name="Silverstein K.A.T."/>
            <person name="Beckman K.B."/>
            <person name="Gohl D.M."/>
        </authorList>
    </citation>
    <scope>NUCLEOTIDE SEQUENCE</scope>
    <source>
        <strain evidence="2">Duluth1</strain>
        <tissue evidence="2">Whole animal</tissue>
    </source>
</reference>
<dbReference type="AlphaFoldDB" id="A0A9D4LCK4"/>
<protein>
    <submittedName>
        <fullName evidence="2">Uncharacterized protein</fullName>
    </submittedName>
</protein>
<feature type="transmembrane region" description="Helical" evidence="1">
    <location>
        <begin position="27"/>
        <end position="46"/>
    </location>
</feature>
<comment type="caution">
    <text evidence="2">The sequence shown here is derived from an EMBL/GenBank/DDBJ whole genome shotgun (WGS) entry which is preliminary data.</text>
</comment>
<name>A0A9D4LCK4_DREPO</name>
<evidence type="ECO:0000313" key="3">
    <source>
        <dbReference type="Proteomes" id="UP000828390"/>
    </source>
</evidence>
<evidence type="ECO:0000313" key="2">
    <source>
        <dbReference type="EMBL" id="KAH3855625.1"/>
    </source>
</evidence>